<gene>
    <name evidence="3" type="ORF">DZ858_11280</name>
</gene>
<evidence type="ECO:0000256" key="1">
    <source>
        <dbReference type="SAM" id="SignalP"/>
    </source>
</evidence>
<feature type="domain" description="Thioredoxin" evidence="2">
    <location>
        <begin position="327"/>
        <end position="466"/>
    </location>
</feature>
<protein>
    <recommendedName>
        <fullName evidence="2">Thioredoxin domain-containing protein</fullName>
    </recommendedName>
</protein>
<keyword evidence="4" id="KW-1185">Reference proteome</keyword>
<dbReference type="Proteomes" id="UP000261082">
    <property type="component" value="Unassembled WGS sequence"/>
</dbReference>
<sequence length="466" mass="54567">MKKTLLFFLLIALIVSCNDTEESSNGDTWLSGEIVNPKSDYIYITQYNKVLDTVKLDKNNFFTYKFKNPKEGIYSFNHNEYQAVYIEPGDSILLRVNTIEFDESLSFSGQGGDKNNLLMDFFLLNEKEAPLLARYNQLPPAEFETKLDSLKNEWESIYTSFLSKNEPTKTFKEVAQSNIDYIFNMRKELYTSTHANKTSVNKNNFPADFYDYRENVDFGNELLRTTYPYYRFLNFYLDNLAHNQIQDEANFDRLSFLHNYAKLKVIDSVITNDSLKNDLLKYNVRRYLLNAKDSENEQKIITLFNEVSTNTQHKKRMNRLAEATIQLTPNHIVPNLELVTTKNTVKDLQSIINKPTVLYFWSMKSVPHYKSIHFKVSELKSKYPEYDYVGINTDTHFKKWLNIVKRLNYNLTSEYQFENIEEAEKKLVLTSVNKALILDKDGMILEGNTNLLSTEIEELLLGYINK</sequence>
<evidence type="ECO:0000313" key="3">
    <source>
        <dbReference type="EMBL" id="RFN57820.1"/>
    </source>
</evidence>
<dbReference type="AlphaFoldDB" id="A0A3E1Q6R8"/>
<feature type="signal peptide" evidence="1">
    <location>
        <begin position="1"/>
        <end position="17"/>
    </location>
</feature>
<organism evidence="3 4">
    <name type="scientific">Marixanthomonas ophiurae</name>
    <dbReference type="NCBI Taxonomy" id="387659"/>
    <lineage>
        <taxon>Bacteria</taxon>
        <taxon>Pseudomonadati</taxon>
        <taxon>Bacteroidota</taxon>
        <taxon>Flavobacteriia</taxon>
        <taxon>Flavobacteriales</taxon>
        <taxon>Flavobacteriaceae</taxon>
        <taxon>Marixanthomonas</taxon>
    </lineage>
</organism>
<dbReference type="OrthoDB" id="1146847at2"/>
<proteinExistence type="predicted"/>
<keyword evidence="1" id="KW-0732">Signal</keyword>
<dbReference type="RefSeq" id="WP_117159769.1">
    <property type="nucleotide sequence ID" value="NZ_QVID01000002.1"/>
</dbReference>
<name>A0A3E1Q6R8_9FLAO</name>
<dbReference type="InterPro" id="IPR012336">
    <property type="entry name" value="Thioredoxin-like_fold"/>
</dbReference>
<accession>A0A3E1Q6R8</accession>
<comment type="caution">
    <text evidence="3">The sequence shown here is derived from an EMBL/GenBank/DDBJ whole genome shotgun (WGS) entry which is preliminary data.</text>
</comment>
<evidence type="ECO:0000259" key="2">
    <source>
        <dbReference type="PROSITE" id="PS51352"/>
    </source>
</evidence>
<dbReference type="InterPro" id="IPR036249">
    <property type="entry name" value="Thioredoxin-like_sf"/>
</dbReference>
<dbReference type="Gene3D" id="3.40.30.10">
    <property type="entry name" value="Glutaredoxin"/>
    <property type="match status" value="1"/>
</dbReference>
<dbReference type="SUPFAM" id="SSF52833">
    <property type="entry name" value="Thioredoxin-like"/>
    <property type="match status" value="1"/>
</dbReference>
<evidence type="ECO:0000313" key="4">
    <source>
        <dbReference type="Proteomes" id="UP000261082"/>
    </source>
</evidence>
<feature type="chain" id="PRO_5017575470" description="Thioredoxin domain-containing protein" evidence="1">
    <location>
        <begin position="18"/>
        <end position="466"/>
    </location>
</feature>
<dbReference type="PROSITE" id="PS51257">
    <property type="entry name" value="PROKAR_LIPOPROTEIN"/>
    <property type="match status" value="1"/>
</dbReference>
<dbReference type="PROSITE" id="PS51352">
    <property type="entry name" value="THIOREDOXIN_2"/>
    <property type="match status" value="1"/>
</dbReference>
<dbReference type="InterPro" id="IPR013766">
    <property type="entry name" value="Thioredoxin_domain"/>
</dbReference>
<dbReference type="Pfam" id="PF13905">
    <property type="entry name" value="Thioredoxin_8"/>
    <property type="match status" value="1"/>
</dbReference>
<reference evidence="3 4" key="1">
    <citation type="journal article" date="2007" name="Int. J. Syst. Evol. Microbiol.">
        <title>Marixanthomonas ophiurae gen. nov., sp. nov., a marine bacterium of the family Flavobacteriaceae isolated from a deep-sea brittle star.</title>
        <authorList>
            <person name="Romanenko L.A."/>
            <person name="Uchino M."/>
            <person name="Frolova G.M."/>
            <person name="Mikhailov V.V."/>
        </authorList>
    </citation>
    <scope>NUCLEOTIDE SEQUENCE [LARGE SCALE GENOMIC DNA]</scope>
    <source>
        <strain evidence="3 4">KMM 3046</strain>
    </source>
</reference>
<dbReference type="EMBL" id="QVID01000002">
    <property type="protein sequence ID" value="RFN57820.1"/>
    <property type="molecule type" value="Genomic_DNA"/>
</dbReference>